<name>L0HEJ5_METFS</name>
<proteinExistence type="predicted"/>
<reference evidence="1 2" key="2">
    <citation type="journal article" date="2014" name="Genome Announc.">
        <title>Complete Genome Sequence of Methanoregula formicica SMSPT, a Mesophilic Hydrogenotrophic Methanogen Isolated from a Methanogenic Upflow Anaerobic Sludge Blanket Reactor.</title>
        <authorList>
            <person name="Yamamoto K."/>
            <person name="Tamaki H."/>
            <person name="Cadillo-Quiroz H."/>
            <person name="Imachi H."/>
            <person name="Kyrpides N."/>
            <person name="Woyke T."/>
            <person name="Goodwin L."/>
            <person name="Zinder S.H."/>
            <person name="Kamagata Y."/>
            <person name="Liu W.T."/>
        </authorList>
    </citation>
    <scope>NUCLEOTIDE SEQUENCE [LARGE SCALE GENOMIC DNA]</scope>
    <source>
        <strain evidence="2">DSM 22288 / NBRC 105244 / SMSP</strain>
    </source>
</reference>
<reference evidence="2" key="1">
    <citation type="submission" date="2011-12" db="EMBL/GenBank/DDBJ databases">
        <title>Complete sequence of Methanoregula formicicum SMSP.</title>
        <authorList>
            <person name="Lucas S."/>
            <person name="Han J."/>
            <person name="Lapidus A."/>
            <person name="Cheng J.-F."/>
            <person name="Goodwin L."/>
            <person name="Pitluck S."/>
            <person name="Peters L."/>
            <person name="Ovchinnikova G."/>
            <person name="Teshima H."/>
            <person name="Detter J.C."/>
            <person name="Han C."/>
            <person name="Tapia R."/>
            <person name="Land M."/>
            <person name="Hauser L."/>
            <person name="Kyrpides N."/>
            <person name="Ivanova N."/>
            <person name="Pagani I."/>
            <person name="Imachi H."/>
            <person name="Tamaki H."/>
            <person name="Sekiguchi Y."/>
            <person name="Kamagata Y."/>
            <person name="Cadillo-Quiroz H."/>
            <person name="Zinder S."/>
            <person name="Liu W.-T."/>
            <person name="Woyke T."/>
        </authorList>
    </citation>
    <scope>NUCLEOTIDE SEQUENCE [LARGE SCALE GENOMIC DNA]</scope>
    <source>
        <strain evidence="2">DSM 22288 / NBRC 105244 / SMSP</strain>
    </source>
</reference>
<dbReference type="Proteomes" id="UP000010824">
    <property type="component" value="Chromosome"/>
</dbReference>
<accession>L0HEJ5</accession>
<dbReference type="OrthoDB" id="116032at2157"/>
<dbReference type="GeneID" id="14309130"/>
<evidence type="ECO:0008006" key="3">
    <source>
        <dbReference type="Google" id="ProtNLM"/>
    </source>
</evidence>
<gene>
    <name evidence="1" type="ordered locus">Metfor_0457</name>
</gene>
<dbReference type="KEGG" id="mfo:Metfor_0457"/>
<dbReference type="SUPFAM" id="SSF53335">
    <property type="entry name" value="S-adenosyl-L-methionine-dependent methyltransferases"/>
    <property type="match status" value="1"/>
</dbReference>
<sequence length="278" mass="30720">MMAAEILGVDEVVFVEPQFSVLPDPRYNDTLTLAGGDEGRLLLDEQEEPLALAFKNGNCWVTGSFLFRNPTALLIEKFENVNGGIYQEDRAAWAAAVREYYSLALRAEVSPTIEDLNPNRRGILKDLVEKTWGRGNGTTCIDACCGSGVGSLVLRDLGYMPLSFDNDPALLSLGLSTGRLLPDETMWIDAMKVSQYTAPVPRGIGIMMGEINSFSQEMWQQIVSELFAVTEETLITVGTEPEARLIRDWGEGMGRTVEISENPADPIYDIWVCRSKKA</sequence>
<dbReference type="InterPro" id="IPR029063">
    <property type="entry name" value="SAM-dependent_MTases_sf"/>
</dbReference>
<dbReference type="eggNOG" id="arCOG03479">
    <property type="taxonomic scope" value="Archaea"/>
</dbReference>
<dbReference type="EMBL" id="CP003167">
    <property type="protein sequence ID" value="AGB01529.1"/>
    <property type="molecule type" value="Genomic_DNA"/>
</dbReference>
<dbReference type="AlphaFoldDB" id="L0HEJ5"/>
<evidence type="ECO:0000313" key="1">
    <source>
        <dbReference type="EMBL" id="AGB01529.1"/>
    </source>
</evidence>
<dbReference type="InParanoid" id="L0HEJ5"/>
<dbReference type="RefSeq" id="WP_015284493.1">
    <property type="nucleotide sequence ID" value="NC_019943.1"/>
</dbReference>
<protein>
    <recommendedName>
        <fullName evidence="3">Methyltransferase</fullName>
    </recommendedName>
</protein>
<organism evidence="1 2">
    <name type="scientific">Methanoregula formicica (strain DSM 22288 / NBRC 105244 / SMSP)</name>
    <dbReference type="NCBI Taxonomy" id="593750"/>
    <lineage>
        <taxon>Archaea</taxon>
        <taxon>Methanobacteriati</taxon>
        <taxon>Methanobacteriota</taxon>
        <taxon>Stenosarchaea group</taxon>
        <taxon>Methanomicrobia</taxon>
        <taxon>Methanomicrobiales</taxon>
        <taxon>Methanoregulaceae</taxon>
        <taxon>Methanoregula</taxon>
    </lineage>
</organism>
<evidence type="ECO:0000313" key="2">
    <source>
        <dbReference type="Proteomes" id="UP000010824"/>
    </source>
</evidence>
<dbReference type="HOGENOM" id="CLU_999697_0_0_2"/>
<keyword evidence="2" id="KW-1185">Reference proteome</keyword>
<dbReference type="STRING" id="593750.Metfor_0457"/>